<dbReference type="STRING" id="375175.AYR53_06765"/>
<proteinExistence type="predicted"/>
<dbReference type="OrthoDB" id="2167041at2"/>
<reference evidence="1 2" key="1">
    <citation type="submission" date="2016-03" db="EMBL/GenBank/DDBJ databases">
        <title>Pediococcus and Lactobacillus from brewery environment - whole genome sequencing and assembly.</title>
        <authorList>
            <person name="Behr J."/>
            <person name="Geissler A.J."/>
            <person name="Vogel R.F."/>
        </authorList>
    </citation>
    <scope>NUCLEOTIDE SEQUENCE [LARGE SCALE GENOMIC DNA]</scope>
    <source>
        <strain evidence="1 2">TMW 1.1989</strain>
    </source>
</reference>
<dbReference type="GeneID" id="42981953"/>
<keyword evidence="2" id="KW-1185">Reference proteome</keyword>
<accession>A0A192H2A1</accession>
<dbReference type="AlphaFoldDB" id="A0A192H2A1"/>
<gene>
    <name evidence="1" type="ORF">AYR53_06765</name>
</gene>
<organism evidence="1 2">
    <name type="scientific">Loigolactobacillus backii</name>
    <dbReference type="NCBI Taxonomy" id="375175"/>
    <lineage>
        <taxon>Bacteria</taxon>
        <taxon>Bacillati</taxon>
        <taxon>Bacillota</taxon>
        <taxon>Bacilli</taxon>
        <taxon>Lactobacillales</taxon>
        <taxon>Lactobacillaceae</taxon>
        <taxon>Loigolactobacillus</taxon>
    </lineage>
</organism>
<sequence length="92" mass="10799">MASSFLGRHKGRSSKLIKEYDEKLLAQIAMAMKNWNKVKDNSDRVINAAIDDELYYQRQLARAKYLYLYHEARLRGTKSDQLMPGTEKKFLE</sequence>
<dbReference type="InterPro" id="IPR019644">
    <property type="entry name" value="DUF2508"/>
</dbReference>
<dbReference type="KEGG" id="lbt:AYR52_01815"/>
<evidence type="ECO:0000313" key="1">
    <source>
        <dbReference type="EMBL" id="ANK62490.1"/>
    </source>
</evidence>
<dbReference type="RefSeq" id="WP_068223093.1">
    <property type="nucleotide sequence ID" value="NZ_CP014623.1"/>
</dbReference>
<protein>
    <submittedName>
        <fullName evidence="1">Uncharacterized protein</fullName>
    </submittedName>
</protein>
<dbReference type="Pfam" id="PF10704">
    <property type="entry name" value="DUF2508"/>
    <property type="match status" value="1"/>
</dbReference>
<dbReference type="Proteomes" id="UP000078582">
    <property type="component" value="Chromosome"/>
</dbReference>
<name>A0A192H2A1_9LACO</name>
<evidence type="ECO:0000313" key="2">
    <source>
        <dbReference type="Proteomes" id="UP000078582"/>
    </source>
</evidence>
<dbReference type="EMBL" id="CP014873">
    <property type="protein sequence ID" value="ANK62490.1"/>
    <property type="molecule type" value="Genomic_DNA"/>
</dbReference>